<dbReference type="AlphaFoldDB" id="A0A4R8LT95"/>
<name>A0A4R8LT95_9BURK</name>
<accession>A0A4R8LT95</accession>
<keyword evidence="2" id="KW-1185">Reference proteome</keyword>
<dbReference type="RefSeq" id="WP_134192058.1">
    <property type="nucleotide sequence ID" value="NZ_JBHLUW010000003.1"/>
</dbReference>
<dbReference type="EMBL" id="SORE01000008">
    <property type="protein sequence ID" value="TDY50804.1"/>
    <property type="molecule type" value="Genomic_DNA"/>
</dbReference>
<dbReference type="Proteomes" id="UP000295509">
    <property type="component" value="Unassembled WGS sequence"/>
</dbReference>
<evidence type="ECO:0000313" key="1">
    <source>
        <dbReference type="EMBL" id="TDY50804.1"/>
    </source>
</evidence>
<organism evidence="1 2">
    <name type="scientific">Paraburkholderia rhizosphaerae</name>
    <dbReference type="NCBI Taxonomy" id="480658"/>
    <lineage>
        <taxon>Bacteria</taxon>
        <taxon>Pseudomonadati</taxon>
        <taxon>Pseudomonadota</taxon>
        <taxon>Betaproteobacteria</taxon>
        <taxon>Burkholderiales</taxon>
        <taxon>Burkholderiaceae</taxon>
        <taxon>Paraburkholderia</taxon>
    </lineage>
</organism>
<proteinExistence type="predicted"/>
<dbReference type="OrthoDB" id="9787633at2"/>
<gene>
    <name evidence="1" type="ORF">BX592_10839</name>
</gene>
<sequence>MNDHDATQFLADVRKPLLALHKAILEHERADYEKELGAVTPAAFLQALINNPGFRWLAPLSTVIANVDEMLDADDATPQQRIGAAQGVVALFSQETPDNGFLLRYRQLLQASADVLHQHGRVAQVLRQVQT</sequence>
<comment type="caution">
    <text evidence="1">The sequence shown here is derived from an EMBL/GenBank/DDBJ whole genome shotgun (WGS) entry which is preliminary data.</text>
</comment>
<reference evidence="1 2" key="1">
    <citation type="submission" date="2019-03" db="EMBL/GenBank/DDBJ databases">
        <title>Genomic Encyclopedia of Type Strains, Phase III (KMG-III): the genomes of soil and plant-associated and newly described type strains.</title>
        <authorList>
            <person name="Whitman W."/>
        </authorList>
    </citation>
    <scope>NUCLEOTIDE SEQUENCE [LARGE SCALE GENOMIC DNA]</scope>
    <source>
        <strain evidence="1 2">LMG 29544</strain>
    </source>
</reference>
<evidence type="ECO:0000313" key="2">
    <source>
        <dbReference type="Proteomes" id="UP000295509"/>
    </source>
</evidence>
<protein>
    <submittedName>
        <fullName evidence="1">Uncharacterized protein</fullName>
    </submittedName>
</protein>